<organism evidence="1 2">
    <name type="scientific">Yersinia mollaretii (strain ATCC 43969 / DSM 18520 / CIP 103324 / CNY 7263 / WAIP 204)</name>
    <dbReference type="NCBI Taxonomy" id="349967"/>
    <lineage>
        <taxon>Bacteria</taxon>
        <taxon>Pseudomonadati</taxon>
        <taxon>Pseudomonadota</taxon>
        <taxon>Gammaproteobacteria</taxon>
        <taxon>Enterobacterales</taxon>
        <taxon>Yersiniaceae</taxon>
        <taxon>Yersinia</taxon>
    </lineage>
</organism>
<comment type="caution">
    <text evidence="1">The sequence shown here is derived from an EMBL/GenBank/DDBJ whole genome shotgun (WGS) entry which is preliminary data.</text>
</comment>
<accession>A0ABM9YEY0</accession>
<evidence type="ECO:0000313" key="1">
    <source>
        <dbReference type="EMBL" id="EEQ12432.1"/>
    </source>
</evidence>
<gene>
    <name evidence="1" type="ORF">ymoll0001_11020</name>
</gene>
<sequence length="53" mass="6169">MLDSVFVTLLVAFKSLKLRHNFHLFEYLIYGNAINIPLAEQDTEFYALDLSSF</sequence>
<dbReference type="EMBL" id="AALD02000001">
    <property type="protein sequence ID" value="EEQ12432.1"/>
    <property type="molecule type" value="Genomic_DNA"/>
</dbReference>
<reference evidence="1" key="1">
    <citation type="submission" date="2008-12" db="EMBL/GenBank/DDBJ databases">
        <title>Annotation of the Yersinia mollaretii ATCC 43969 genome.</title>
        <authorList>
            <person name="Read T.D."/>
            <person name="Akmal A."/>
            <person name="Bishop-Lilly K."/>
            <person name="Chen P.E."/>
            <person name="Cook C."/>
            <person name="Kiley M.P."/>
            <person name="Lentz S."/>
            <person name="Mateczun A."/>
            <person name="Nagarajan N."/>
            <person name="Nolan N."/>
            <person name="Osborne B.I."/>
            <person name="Pop M."/>
            <person name="Sozhamannan S."/>
            <person name="Stewart A.C."/>
            <person name="Sulakvelidze A."/>
            <person name="Thomason B."/>
            <person name="Willner K."/>
            <person name="Zwick M.E."/>
        </authorList>
    </citation>
    <scope>NUCLEOTIDE SEQUENCE [LARGE SCALE GENOMIC DNA]</scope>
    <source>
        <strain evidence="1">ATCC 43969</strain>
    </source>
</reference>
<proteinExistence type="predicted"/>
<evidence type="ECO:0000313" key="2">
    <source>
        <dbReference type="Proteomes" id="UP000003027"/>
    </source>
</evidence>
<keyword evidence="2" id="KW-1185">Reference proteome</keyword>
<name>A0ABM9YEY0_YERMW</name>
<dbReference type="Proteomes" id="UP000003027">
    <property type="component" value="Unassembled WGS sequence"/>
</dbReference>
<protein>
    <submittedName>
        <fullName evidence="1">Uncharacterized protein</fullName>
    </submittedName>
</protein>